<dbReference type="Proteomes" id="UP000289152">
    <property type="component" value="Unassembled WGS sequence"/>
</dbReference>
<keyword evidence="3" id="KW-1185">Reference proteome</keyword>
<dbReference type="VEuPathDB" id="FungiDB:TREMEDRAFT_59688"/>
<reference evidence="2 3" key="1">
    <citation type="submission" date="2016-06" db="EMBL/GenBank/DDBJ databases">
        <title>Evolution of pathogenesis and genome organization in the Tremellales.</title>
        <authorList>
            <person name="Cuomo C."/>
            <person name="Litvintseva A."/>
            <person name="Heitman J."/>
            <person name="Chen Y."/>
            <person name="Sun S."/>
            <person name="Springer D."/>
            <person name="Dromer F."/>
            <person name="Young S."/>
            <person name="Zeng Q."/>
            <person name="Chapman S."/>
            <person name="Gujja S."/>
            <person name="Saif S."/>
            <person name="Birren B."/>
        </authorList>
    </citation>
    <scope>NUCLEOTIDE SEQUENCE [LARGE SCALE GENOMIC DNA]</scope>
    <source>
        <strain evidence="2 3">ATCC 28783</strain>
    </source>
</reference>
<proteinExistence type="predicted"/>
<organism evidence="2 3">
    <name type="scientific">Tremella mesenterica</name>
    <name type="common">Jelly fungus</name>
    <dbReference type="NCBI Taxonomy" id="5217"/>
    <lineage>
        <taxon>Eukaryota</taxon>
        <taxon>Fungi</taxon>
        <taxon>Dikarya</taxon>
        <taxon>Basidiomycota</taxon>
        <taxon>Agaricomycotina</taxon>
        <taxon>Tremellomycetes</taxon>
        <taxon>Tremellales</taxon>
        <taxon>Tremellaceae</taxon>
        <taxon>Tremella</taxon>
    </lineage>
</organism>
<feature type="region of interest" description="Disordered" evidence="1">
    <location>
        <begin position="191"/>
        <end position="230"/>
    </location>
</feature>
<dbReference type="InParanoid" id="A0A4V1M3G3"/>
<dbReference type="EMBL" id="SDIL01000087">
    <property type="protein sequence ID" value="RXK36767.1"/>
    <property type="molecule type" value="Genomic_DNA"/>
</dbReference>
<protein>
    <submittedName>
        <fullName evidence="2">Uncharacterized protein</fullName>
    </submittedName>
</protein>
<name>A0A4V1M3G3_TREME</name>
<dbReference type="AlphaFoldDB" id="A0A4V1M3G3"/>
<evidence type="ECO:0000256" key="1">
    <source>
        <dbReference type="SAM" id="MobiDB-lite"/>
    </source>
</evidence>
<evidence type="ECO:0000313" key="2">
    <source>
        <dbReference type="EMBL" id="RXK36767.1"/>
    </source>
</evidence>
<gene>
    <name evidence="2" type="ORF">M231_05928</name>
</gene>
<feature type="region of interest" description="Disordered" evidence="1">
    <location>
        <begin position="244"/>
        <end position="273"/>
    </location>
</feature>
<evidence type="ECO:0000313" key="3">
    <source>
        <dbReference type="Proteomes" id="UP000289152"/>
    </source>
</evidence>
<accession>A0A4V1M3G3</accession>
<sequence length="394" mass="43943">MVMTIDRTINAIDLLLAQINKDISLKFSSGGEQSEIHDINHGFDILVGGAGTLEMIQFTNQRLINQNSLKLAFQYPLTCETIASEVASVLVFIRTSIRKFRWISPADFRLDQIIRPSDMIPVVQGFYSGSLSTTKETIQFFRNVFRYQLSLGISNPIMISILSEELSRSINGPSRDPLKRLDLALNMLRQCDTTTPDTGPRDDGPLTEWNRPTRLPTRQPKRLPTRDRGRDVPVGMFRVEEVPTKSSLQTPGKTMRSHGPPSGKIVSLPLKPMNGSSVNPIDRGARLGRVPQYDTQQQTSGVIIRPALPFAPVTVHDPYLPSTSHEGHGDSRTLTSVPIDLDTFPDPTSNGNTDCIQGVRPLNFSYGDAYKTYNWSINPRNQHTETPSHPVHES</sequence>
<comment type="caution">
    <text evidence="2">The sequence shown here is derived from an EMBL/GenBank/DDBJ whole genome shotgun (WGS) entry which is preliminary data.</text>
</comment>